<dbReference type="Proteomes" id="UP001140949">
    <property type="component" value="Unassembled WGS sequence"/>
</dbReference>
<reference evidence="2" key="1">
    <citation type="journal article" date="2023" name="GigaByte">
        <title>Genome assembly of the bearded iris, Iris pallida Lam.</title>
        <authorList>
            <person name="Bruccoleri R.E."/>
            <person name="Oakeley E.J."/>
            <person name="Faust A.M.E."/>
            <person name="Altorfer M."/>
            <person name="Dessus-Babus S."/>
            <person name="Burckhardt D."/>
            <person name="Oertli M."/>
            <person name="Naumann U."/>
            <person name="Petersen F."/>
            <person name="Wong J."/>
        </authorList>
    </citation>
    <scope>NUCLEOTIDE SEQUENCE</scope>
    <source>
        <strain evidence="2">GSM-AAB239-AS_SAM_17_03QT</strain>
    </source>
</reference>
<feature type="compositionally biased region" description="Pro residues" evidence="1">
    <location>
        <begin position="174"/>
        <end position="185"/>
    </location>
</feature>
<dbReference type="EMBL" id="JANAVB010041620">
    <property type="protein sequence ID" value="KAJ6795850.1"/>
    <property type="molecule type" value="Genomic_DNA"/>
</dbReference>
<accession>A0AAX6DVN5</accession>
<name>A0AAX6DVN5_IRIPA</name>
<evidence type="ECO:0000256" key="1">
    <source>
        <dbReference type="SAM" id="MobiDB-lite"/>
    </source>
</evidence>
<evidence type="ECO:0000313" key="2">
    <source>
        <dbReference type="EMBL" id="KAJ6795850.1"/>
    </source>
</evidence>
<gene>
    <name evidence="2" type="ORF">M6B38_223450</name>
</gene>
<comment type="caution">
    <text evidence="2">The sequence shown here is derived from an EMBL/GenBank/DDBJ whole genome shotgun (WGS) entry which is preliminary data.</text>
</comment>
<organism evidence="2 3">
    <name type="scientific">Iris pallida</name>
    <name type="common">Sweet iris</name>
    <dbReference type="NCBI Taxonomy" id="29817"/>
    <lineage>
        <taxon>Eukaryota</taxon>
        <taxon>Viridiplantae</taxon>
        <taxon>Streptophyta</taxon>
        <taxon>Embryophyta</taxon>
        <taxon>Tracheophyta</taxon>
        <taxon>Spermatophyta</taxon>
        <taxon>Magnoliopsida</taxon>
        <taxon>Liliopsida</taxon>
        <taxon>Asparagales</taxon>
        <taxon>Iridaceae</taxon>
        <taxon>Iridoideae</taxon>
        <taxon>Irideae</taxon>
        <taxon>Iris</taxon>
    </lineage>
</organism>
<feature type="compositionally biased region" description="Low complexity" evidence="1">
    <location>
        <begin position="154"/>
        <end position="164"/>
    </location>
</feature>
<proteinExistence type="predicted"/>
<feature type="region of interest" description="Disordered" evidence="1">
    <location>
        <begin position="104"/>
        <end position="131"/>
    </location>
</feature>
<sequence length="222" mass="23606">MLPQPNPCPNPCVRVQTHLIPPLQSNYRVRADRPTRTSRQPPAQKKRKAKRKLPDTHPIPRLPAPPSQSLTAAPWSGVAGAESQRALLPLSPCRLSRDRLLLAPSTDSSAAQPHACLRSPRRSRRQQACEHHRGALFAHVSLTDEPGSTADPTSAASSAACHAAEWQSAVTAPPASPRARGPPPSTYVATKLRRSPVPCATNEPTPASVTAPGAASTGAFPR</sequence>
<feature type="region of interest" description="Disordered" evidence="1">
    <location>
        <begin position="24"/>
        <end position="77"/>
    </location>
</feature>
<reference evidence="2" key="2">
    <citation type="submission" date="2023-04" db="EMBL/GenBank/DDBJ databases">
        <authorList>
            <person name="Bruccoleri R.E."/>
            <person name="Oakeley E.J."/>
            <person name="Faust A.-M."/>
            <person name="Dessus-Babus S."/>
            <person name="Altorfer M."/>
            <person name="Burckhardt D."/>
            <person name="Oertli M."/>
            <person name="Naumann U."/>
            <person name="Petersen F."/>
            <person name="Wong J."/>
        </authorList>
    </citation>
    <scope>NUCLEOTIDE SEQUENCE</scope>
    <source>
        <strain evidence="2">GSM-AAB239-AS_SAM_17_03QT</strain>
        <tissue evidence="2">Leaf</tissue>
    </source>
</reference>
<feature type="region of interest" description="Disordered" evidence="1">
    <location>
        <begin position="143"/>
        <end position="222"/>
    </location>
</feature>
<keyword evidence="3" id="KW-1185">Reference proteome</keyword>
<dbReference type="AlphaFoldDB" id="A0AAX6DVN5"/>
<evidence type="ECO:0000313" key="3">
    <source>
        <dbReference type="Proteomes" id="UP001140949"/>
    </source>
</evidence>
<protein>
    <submittedName>
        <fullName evidence="2">Uncharacterized protein</fullName>
    </submittedName>
</protein>